<gene>
    <name evidence="1" type="ORF">AEL95_04770</name>
</gene>
<name>A0A109DEI8_9LACO</name>
<dbReference type="PATRIC" id="fig|47770.28.peg.340"/>
<comment type="caution">
    <text evidence="1">The sequence shown here is derived from an EMBL/GenBank/DDBJ whole genome shotgun (WGS) entry which is preliminary data.</text>
</comment>
<accession>A0A109DEI8</accession>
<protein>
    <submittedName>
        <fullName evidence="1">Uncharacterized protein</fullName>
    </submittedName>
</protein>
<proteinExistence type="predicted"/>
<dbReference type="AlphaFoldDB" id="A0A109DEI8"/>
<reference evidence="1 2" key="1">
    <citation type="journal article" date="2016" name="Microbiology (Mosc.)">
        <title>Comparison of Lactobacillus crispatus isolates from Lactobacillus-dominated vaginal microbiomes with isolates from microbiomes containing bacterial vaginosis-associated bacteria.</title>
        <authorList>
            <person name="Abdelmaksoud A.A."/>
            <person name="Koparde V.N."/>
            <person name="Sheth N.U."/>
            <person name="Serrano M.G."/>
            <person name="Glascock A.L."/>
            <person name="Fettweis J.M."/>
            <person name="Strauss Iii J.F."/>
            <person name="Buck G.A."/>
            <person name="Jefferson K.K."/>
        </authorList>
    </citation>
    <scope>NUCLEOTIDE SEQUENCE [LARGE SCALE GENOMIC DNA]</scope>
    <source>
        <strain evidence="1 2">VMC3</strain>
    </source>
</reference>
<sequence>MKIPPGTEKPYESIEKTNRIIKNKIGSKRKSHDPKALTFQFKLNKLSINTCEPPSKWALNRPTGIIKIKGMIL</sequence>
<evidence type="ECO:0000313" key="2">
    <source>
        <dbReference type="Proteomes" id="UP000067598"/>
    </source>
</evidence>
<evidence type="ECO:0000313" key="1">
    <source>
        <dbReference type="EMBL" id="KWU03992.1"/>
    </source>
</evidence>
<organism evidence="1 2">
    <name type="scientific">Lactobacillus crispatus</name>
    <dbReference type="NCBI Taxonomy" id="47770"/>
    <lineage>
        <taxon>Bacteria</taxon>
        <taxon>Bacillati</taxon>
        <taxon>Bacillota</taxon>
        <taxon>Bacilli</taxon>
        <taxon>Lactobacillales</taxon>
        <taxon>Lactobacillaceae</taxon>
        <taxon>Lactobacillus</taxon>
    </lineage>
</organism>
<dbReference type="EMBL" id="LJGP01000016">
    <property type="protein sequence ID" value="KWU03992.1"/>
    <property type="molecule type" value="Genomic_DNA"/>
</dbReference>
<dbReference type="Proteomes" id="UP000067598">
    <property type="component" value="Unassembled WGS sequence"/>
</dbReference>